<dbReference type="PANTHER" id="PTHR21601:SF0">
    <property type="entry name" value="PROTEIN SPA2-RELATED"/>
    <property type="match status" value="1"/>
</dbReference>
<proteinExistence type="predicted"/>
<dbReference type="Proteomes" id="UP000683417">
    <property type="component" value="Unassembled WGS sequence"/>
</dbReference>
<gene>
    <name evidence="5" type="ORF">BGTH12_LOCUS6597</name>
</gene>
<feature type="region of interest" description="Disordered" evidence="3">
    <location>
        <begin position="161"/>
        <end position="190"/>
    </location>
</feature>
<feature type="compositionally biased region" description="Acidic residues" evidence="3">
    <location>
        <begin position="305"/>
        <end position="321"/>
    </location>
</feature>
<dbReference type="Pfam" id="PF23742">
    <property type="entry name" value="VBS_C3G9"/>
    <property type="match status" value="1"/>
</dbReference>
<dbReference type="Pfam" id="PF08518">
    <property type="entry name" value="GIT_SHD"/>
    <property type="match status" value="2"/>
</dbReference>
<dbReference type="InterPro" id="IPR056439">
    <property type="entry name" value="VBS_C3G9"/>
</dbReference>
<sequence length="943" mass="104567">MNGGNGPLSPISLGDDEWMSMSKYQTFETESVYQYNRGQLASPPMSSGSGTMNGGFRYRESPKFNVNSGPSPPSSIARSSLGTGINAQTESGMIKKEEQFEGVLSDHYLALERYLSASLNDEKGNPRPNRARDKLLRLSPVQFLELSTDVYDELLRRQQNGKRARNAGNLPPYLLPKDTFHPKRNQARQKLSTLPSPRFRDLATDVFYELERRLPKIATDINRAGSPAISVRGMPSRMNTPVNGNDFRRPSDASSIAQSMNESRIGFRSPTEIPPSPGIRNSEIRRPTPKTFLSNTIIPIKSTMVEDDETGGEDAEEEDGDAFGLENAARMTGDAEEASKKRSEDTQLKKSKNLLDALELKLKEKDDEISNLLQRETARDNEIDAFKQDFESLKLELESKLADAQNLNESLQSELDRVKASHATTERNLQEQVKELQLSELRAKKMETSIDLERENSELKKEIGEQQLIAEQVSMQAQDFLREMRTLSNRSESLYKREDQLLKTIGTLEEEVKIWKNRYAKTKAQLKTSKVSSIGLNVLQDAAKEANSKFLESDGMVRDINVTKFQISIDELLNVARSEQPTRVMECMKTIVFSVRDIIQDVADSSDSNEELPANLTRLKVNISGTAKNLITASKNFAGANGFSPVSLVDAAASNLTSAVVEFLRVVKIRSTHVNNYKDSEDEVVTTTKTAPIAAPTDIGGLYPMRELEVGTPSSSNQAPSNARTSGNSSIYSPFASPRELISQESSPRQPISPSNESWSGQVQSLSRIASTNFDPMSPPPLKVNLGIPSKESEIEEFKIYLEDQTALLVQNIQSLVTAIRSESGITATGNSINTISEVVGAVVSHAESKIFATGNSELRTRGEQIIKKLAASQKRLIESGEIGRQIAEEGRDDDEGERAWRVWNQSLPPIAFEIAREVKDLVLQVDRVDLALNDASNDEDFS</sequence>
<feature type="region of interest" description="Disordered" evidence="3">
    <location>
        <begin position="302"/>
        <end position="323"/>
    </location>
</feature>
<protein>
    <submittedName>
        <fullName evidence="5">BgTH12-00731</fullName>
    </submittedName>
</protein>
<evidence type="ECO:0000256" key="3">
    <source>
        <dbReference type="SAM" id="MobiDB-lite"/>
    </source>
</evidence>
<reference evidence="5" key="1">
    <citation type="submission" date="2020-10" db="EMBL/GenBank/DDBJ databases">
        <authorList>
            <person name="Muller C M."/>
        </authorList>
    </citation>
    <scope>NUCLEOTIDE SEQUENCE</scope>
    <source>
        <strain evidence="5">THUN-12</strain>
    </source>
</reference>
<evidence type="ECO:0000256" key="1">
    <source>
        <dbReference type="ARBA" id="ARBA00022737"/>
    </source>
</evidence>
<feature type="coiled-coil region" evidence="2">
    <location>
        <begin position="341"/>
        <end position="462"/>
    </location>
</feature>
<dbReference type="GO" id="GO:0005078">
    <property type="term" value="F:MAP-kinase scaffold activity"/>
    <property type="evidence" value="ECO:0007669"/>
    <property type="project" value="TreeGrafter"/>
</dbReference>
<accession>A0A9W4GH25</accession>
<feature type="compositionally biased region" description="Polar residues" evidence="3">
    <location>
        <begin position="252"/>
        <end position="262"/>
    </location>
</feature>
<dbReference type="GO" id="GO:1902716">
    <property type="term" value="C:cell cortex of growing cell tip"/>
    <property type="evidence" value="ECO:0007669"/>
    <property type="project" value="TreeGrafter"/>
</dbReference>
<evidence type="ECO:0000259" key="4">
    <source>
        <dbReference type="SMART" id="SM00555"/>
    </source>
</evidence>
<comment type="caution">
    <text evidence="5">The sequence shown here is derived from an EMBL/GenBank/DDBJ whole genome shotgun (WGS) entry which is preliminary data.</text>
</comment>
<dbReference type="AlphaFoldDB" id="A0A9W4GH25"/>
<feature type="region of interest" description="Disordered" evidence="3">
    <location>
        <begin position="228"/>
        <end position="286"/>
    </location>
</feature>
<dbReference type="EMBL" id="CAJHIT010000009">
    <property type="protein sequence ID" value="CAD6505239.1"/>
    <property type="molecule type" value="Genomic_DNA"/>
</dbReference>
<dbReference type="InterPro" id="IPR013724">
    <property type="entry name" value="GIT_SHD"/>
</dbReference>
<keyword evidence="2" id="KW-0175">Coiled coil</keyword>
<name>A0A9W4GH25_BLUGR</name>
<feature type="domain" description="GIT Spa2 homology (SHD)" evidence="4">
    <location>
        <begin position="187"/>
        <end position="217"/>
    </location>
</feature>
<feature type="domain" description="GIT Spa2 homology (SHD)" evidence="4">
    <location>
        <begin position="131"/>
        <end position="161"/>
    </location>
</feature>
<dbReference type="Pfam" id="PF12205">
    <property type="entry name" value="GIT1_C"/>
    <property type="match status" value="1"/>
</dbReference>
<feature type="compositionally biased region" description="Polar residues" evidence="3">
    <location>
        <begin position="712"/>
        <end position="732"/>
    </location>
</feature>
<dbReference type="PANTHER" id="PTHR21601">
    <property type="entry name" value="SPA2 PROTEIN"/>
    <property type="match status" value="1"/>
</dbReference>
<feature type="compositionally biased region" description="Polar residues" evidence="3">
    <location>
        <begin position="743"/>
        <end position="764"/>
    </location>
</feature>
<organism evidence="5 6">
    <name type="scientific">Blumeria graminis f. sp. triticale</name>
    <dbReference type="NCBI Taxonomy" id="1689686"/>
    <lineage>
        <taxon>Eukaryota</taxon>
        <taxon>Fungi</taxon>
        <taxon>Dikarya</taxon>
        <taxon>Ascomycota</taxon>
        <taxon>Pezizomycotina</taxon>
        <taxon>Leotiomycetes</taxon>
        <taxon>Erysiphales</taxon>
        <taxon>Erysiphaceae</taxon>
        <taxon>Blumeria</taxon>
    </lineage>
</organism>
<keyword evidence="1" id="KW-0677">Repeat</keyword>
<evidence type="ECO:0000313" key="6">
    <source>
        <dbReference type="Proteomes" id="UP000683417"/>
    </source>
</evidence>
<dbReference type="SMART" id="SM00555">
    <property type="entry name" value="GIT"/>
    <property type="match status" value="2"/>
</dbReference>
<evidence type="ECO:0000313" key="5">
    <source>
        <dbReference type="EMBL" id="CAD6505239.1"/>
    </source>
</evidence>
<feature type="region of interest" description="Disordered" evidence="3">
    <location>
        <begin position="707"/>
        <end position="764"/>
    </location>
</feature>
<dbReference type="InterPro" id="IPR039892">
    <property type="entry name" value="Spa2/Sph1"/>
</dbReference>
<dbReference type="InterPro" id="IPR022018">
    <property type="entry name" value="GIT1_C"/>
</dbReference>
<dbReference type="GO" id="GO:0005826">
    <property type="term" value="C:actomyosin contractile ring"/>
    <property type="evidence" value="ECO:0007669"/>
    <property type="project" value="TreeGrafter"/>
</dbReference>
<evidence type="ECO:0000256" key="2">
    <source>
        <dbReference type="SAM" id="Coils"/>
    </source>
</evidence>